<proteinExistence type="predicted"/>
<name>Q7U779_PARMW</name>
<dbReference type="EMBL" id="BX569692">
    <property type="protein sequence ID" value="CAE07622.1"/>
    <property type="molecule type" value="Genomic_DNA"/>
</dbReference>
<dbReference type="STRING" id="84588.SYNW1107"/>
<reference evidence="3 4" key="1">
    <citation type="journal article" date="2003" name="Nature">
        <title>The genome of a motile marine Synechococcus.</title>
        <authorList>
            <person name="Palenik B."/>
            <person name="Brahamsha B."/>
            <person name="Larimer F."/>
            <person name="Land M."/>
            <person name="Hauser L."/>
            <person name="Chain P."/>
            <person name="Lamerdin J."/>
            <person name="Regala W."/>
            <person name="Allen E.A."/>
            <person name="McCarren J."/>
            <person name="Paulsen I."/>
            <person name="Dufresne A."/>
            <person name="Partensky F."/>
            <person name="Webb E."/>
            <person name="Waterbury J."/>
        </authorList>
    </citation>
    <scope>NUCLEOTIDE SEQUENCE [LARGE SCALE GENOMIC DNA]</scope>
    <source>
        <strain evidence="3 4">WH8102</strain>
    </source>
</reference>
<sequence length="168" mass="18202">MMKGGCLKICLWAGGGLVGLFVALLIGATLWEQGLKSGCNNGKSDDCESLLSSDYIVNEDFDLGQITNEEFKPKFVQQVEAAKKAAADTAEANKKAAEARRAQNELADLVVKAMTQCEGSLKAAMKDPDSFQVHNRDFASLQIEYSATNSFGGRIRNVMDCKTGKNLR</sequence>
<protein>
    <submittedName>
        <fullName evidence="3">Uncharacterized protein</fullName>
    </submittedName>
</protein>
<evidence type="ECO:0000313" key="4">
    <source>
        <dbReference type="Proteomes" id="UP000001422"/>
    </source>
</evidence>
<keyword evidence="2" id="KW-1133">Transmembrane helix</keyword>
<gene>
    <name evidence="3" type="ordered locus">SYNW1107</name>
</gene>
<keyword evidence="2" id="KW-0472">Membrane</keyword>
<keyword evidence="4" id="KW-1185">Reference proteome</keyword>
<feature type="coiled-coil region" evidence="1">
    <location>
        <begin position="82"/>
        <end position="112"/>
    </location>
</feature>
<evidence type="ECO:0000256" key="2">
    <source>
        <dbReference type="SAM" id="Phobius"/>
    </source>
</evidence>
<organism evidence="3 4">
    <name type="scientific">Parasynechococcus marenigrum (strain WH8102)</name>
    <dbReference type="NCBI Taxonomy" id="84588"/>
    <lineage>
        <taxon>Bacteria</taxon>
        <taxon>Bacillati</taxon>
        <taxon>Cyanobacteriota</taxon>
        <taxon>Cyanophyceae</taxon>
        <taxon>Synechococcales</taxon>
        <taxon>Prochlorococcaceae</taxon>
        <taxon>Parasynechococcus</taxon>
        <taxon>Parasynechococcus marenigrum</taxon>
    </lineage>
</organism>
<feature type="transmembrane region" description="Helical" evidence="2">
    <location>
        <begin position="9"/>
        <end position="31"/>
    </location>
</feature>
<evidence type="ECO:0000256" key="1">
    <source>
        <dbReference type="SAM" id="Coils"/>
    </source>
</evidence>
<accession>Q7U779</accession>
<dbReference type="KEGG" id="syw:SYNW1107"/>
<evidence type="ECO:0000313" key="3">
    <source>
        <dbReference type="EMBL" id="CAE07622.1"/>
    </source>
</evidence>
<keyword evidence="2" id="KW-0812">Transmembrane</keyword>
<keyword evidence="1" id="KW-0175">Coiled coil</keyword>
<dbReference type="AlphaFoldDB" id="Q7U779"/>
<dbReference type="HOGENOM" id="CLU_1585665_0_0_3"/>
<dbReference type="Proteomes" id="UP000001422">
    <property type="component" value="Chromosome"/>
</dbReference>